<reference evidence="1 2" key="1">
    <citation type="submission" date="2020-08" db="EMBL/GenBank/DDBJ databases">
        <title>Genomic Encyclopedia of Type Strains, Phase IV (KMG-V): Genome sequencing to study the core and pangenomes of soil and plant-associated prokaryotes.</title>
        <authorList>
            <person name="Whitman W."/>
        </authorList>
    </citation>
    <scope>NUCLEOTIDE SEQUENCE [LARGE SCALE GENOMIC DNA]</scope>
    <source>
        <strain evidence="1 2">SEMIA 4013</strain>
    </source>
</reference>
<organism evidence="1 2">
    <name type="scientific">Paraburkholderia fungorum</name>
    <dbReference type="NCBI Taxonomy" id="134537"/>
    <lineage>
        <taxon>Bacteria</taxon>
        <taxon>Pseudomonadati</taxon>
        <taxon>Pseudomonadota</taxon>
        <taxon>Betaproteobacteria</taxon>
        <taxon>Burkholderiales</taxon>
        <taxon>Burkholderiaceae</taxon>
        <taxon>Paraburkholderia</taxon>
    </lineage>
</organism>
<proteinExistence type="predicted"/>
<gene>
    <name evidence="1" type="ORF">GGD69_005177</name>
</gene>
<comment type="caution">
    <text evidence="1">The sequence shown here is derived from an EMBL/GenBank/DDBJ whole genome shotgun (WGS) entry which is preliminary data.</text>
</comment>
<accession>A0AAW3V0E5</accession>
<name>A0AAW3V0E5_9BURK</name>
<evidence type="ECO:0000313" key="2">
    <source>
        <dbReference type="Proteomes" id="UP000518681"/>
    </source>
</evidence>
<dbReference type="RefSeq" id="WP_183800578.1">
    <property type="nucleotide sequence ID" value="NZ_JACIII010000013.1"/>
</dbReference>
<dbReference type="EMBL" id="JACIIK010000009">
    <property type="protein sequence ID" value="MBB6204283.1"/>
    <property type="molecule type" value="Genomic_DNA"/>
</dbReference>
<protein>
    <submittedName>
        <fullName evidence="1">Uncharacterized protein</fullName>
    </submittedName>
</protein>
<sequence length="210" mass="24537">MEHYSQRVRESILPLSVGDTLPKAFEEWSVTDDVIDHETPRETCELCGQESLRYQFEIRNSLNGNTMWIGSQCILRFGVSVFESGRVLAHDEAKRKLHRIMDQMRQDSCIRALENLAASEESDILSNALGYFKKNKYLSPKQAFVVLWRLKIHKIDHNPTFFKIDLKHDRFKDQLKEMDENRVHVLWPALSASQREMAKRFGHRPPPARA</sequence>
<dbReference type="Proteomes" id="UP000518681">
    <property type="component" value="Unassembled WGS sequence"/>
</dbReference>
<evidence type="ECO:0000313" key="1">
    <source>
        <dbReference type="EMBL" id="MBB6204283.1"/>
    </source>
</evidence>
<dbReference type="AlphaFoldDB" id="A0AAW3V0E5"/>